<comment type="caution">
    <text evidence="13">The sequence shown here is derived from an EMBL/GenBank/DDBJ whole genome shotgun (WGS) entry which is preliminary data.</text>
</comment>
<proteinExistence type="inferred from homology"/>
<dbReference type="InterPro" id="IPR006062">
    <property type="entry name" value="His_biosynth"/>
</dbReference>
<dbReference type="CDD" id="cd04731">
    <property type="entry name" value="HisF"/>
    <property type="match status" value="1"/>
</dbReference>
<dbReference type="SUPFAM" id="SSF51366">
    <property type="entry name" value="Ribulose-phoshate binding barrel"/>
    <property type="match status" value="1"/>
</dbReference>
<feature type="active site" evidence="11">
    <location>
        <position position="11"/>
    </location>
</feature>
<evidence type="ECO:0000256" key="12">
    <source>
        <dbReference type="RuleBase" id="RU003657"/>
    </source>
</evidence>
<dbReference type="PANTHER" id="PTHR21235:SF2">
    <property type="entry name" value="IMIDAZOLE GLYCEROL PHOSPHATE SYNTHASE HISHF"/>
    <property type="match status" value="1"/>
</dbReference>
<comment type="subunit">
    <text evidence="4 11">Heterodimer of HisH and HisF.</text>
</comment>
<dbReference type="HAMAP" id="MF_01013">
    <property type="entry name" value="HisF"/>
    <property type="match status" value="1"/>
</dbReference>
<dbReference type="GO" id="GO:0000105">
    <property type="term" value="P:L-histidine biosynthetic process"/>
    <property type="evidence" value="ECO:0007669"/>
    <property type="project" value="UniProtKB-UniRule"/>
</dbReference>
<dbReference type="InterPro" id="IPR011060">
    <property type="entry name" value="RibuloseP-bd_barrel"/>
</dbReference>
<organism evidence="13">
    <name type="scientific">candidate division WOR-3 bacterium</name>
    <dbReference type="NCBI Taxonomy" id="2052148"/>
    <lineage>
        <taxon>Bacteria</taxon>
        <taxon>Bacteria division WOR-3</taxon>
    </lineage>
</organism>
<dbReference type="EC" id="4.3.2.10" evidence="11"/>
<evidence type="ECO:0000256" key="5">
    <source>
        <dbReference type="ARBA" id="ARBA00022490"/>
    </source>
</evidence>
<dbReference type="UniPathway" id="UPA00031">
    <property type="reaction ID" value="UER00010"/>
</dbReference>
<keyword evidence="8 11" id="KW-0456">Lyase</keyword>
<sequence>MLTIRIIPCLDVDKGRVVKGIRFKNLKIAGDPVEFAKYYNEQGADELIFLDVTASVERRKTMIDVVKKIAKNIFIPFCVGGGIRDIEDMRSLLNAGADKVAICTAGIENPDLIKKGAVLFGSQCIVVSIDAKRVKNRWHCYTHGGRFDSKIDAIEWAKECEKLGAGEILLNSIDRDGTEMGYDIEMTRRVSSVVKIPVIASGGAGNLNQVYEVIKYGKADAVLLASVLHFKKFTIKGIKKFLLKKGVDIRW</sequence>
<comment type="pathway">
    <text evidence="2 11">Amino-acid biosynthesis; L-histidine biosynthesis; L-histidine from 5-phospho-alpha-D-ribose 1-diphosphate: step 5/9.</text>
</comment>
<reference evidence="13" key="1">
    <citation type="journal article" date="2020" name="mSystems">
        <title>Genome- and Community-Level Interaction Insights into Carbon Utilization and Element Cycling Functions of Hydrothermarchaeota in Hydrothermal Sediment.</title>
        <authorList>
            <person name="Zhou Z."/>
            <person name="Liu Y."/>
            <person name="Xu W."/>
            <person name="Pan J."/>
            <person name="Luo Z.H."/>
            <person name="Li M."/>
        </authorList>
    </citation>
    <scope>NUCLEOTIDE SEQUENCE [LARGE SCALE GENOMIC DNA]</scope>
    <source>
        <strain evidence="13">SpSt-258</strain>
    </source>
</reference>
<dbReference type="GO" id="GO:0005737">
    <property type="term" value="C:cytoplasm"/>
    <property type="evidence" value="ECO:0007669"/>
    <property type="project" value="UniProtKB-SubCell"/>
</dbReference>
<comment type="function">
    <text evidence="9 11">IGPS catalyzes the conversion of PRFAR and glutamine to IGP, AICAR and glutamate. The HisF subunit catalyzes the cyclization activity that produces IGP and AICAR from PRFAR using the ammonia provided by the HisH subunit.</text>
</comment>
<evidence type="ECO:0000256" key="10">
    <source>
        <dbReference type="ARBA" id="ARBA00047838"/>
    </source>
</evidence>
<accession>A0A7V1EIQ6</accession>
<evidence type="ECO:0000256" key="11">
    <source>
        <dbReference type="HAMAP-Rule" id="MF_01013"/>
    </source>
</evidence>
<keyword evidence="5 11" id="KW-0963">Cytoplasm</keyword>
<evidence type="ECO:0000256" key="3">
    <source>
        <dbReference type="ARBA" id="ARBA00009667"/>
    </source>
</evidence>
<dbReference type="Pfam" id="PF00977">
    <property type="entry name" value="His_biosynth"/>
    <property type="match status" value="1"/>
</dbReference>
<evidence type="ECO:0000256" key="2">
    <source>
        <dbReference type="ARBA" id="ARBA00005091"/>
    </source>
</evidence>
<keyword evidence="6 11" id="KW-0028">Amino-acid biosynthesis</keyword>
<comment type="catalytic activity">
    <reaction evidence="10 11">
        <text>5-[(5-phospho-1-deoxy-D-ribulos-1-ylimino)methylamino]-1-(5-phospho-beta-D-ribosyl)imidazole-4-carboxamide + L-glutamine = D-erythro-1-(imidazol-4-yl)glycerol 3-phosphate + 5-amino-1-(5-phospho-beta-D-ribosyl)imidazole-4-carboxamide + L-glutamate + H(+)</text>
        <dbReference type="Rhea" id="RHEA:24793"/>
        <dbReference type="ChEBI" id="CHEBI:15378"/>
        <dbReference type="ChEBI" id="CHEBI:29985"/>
        <dbReference type="ChEBI" id="CHEBI:58278"/>
        <dbReference type="ChEBI" id="CHEBI:58359"/>
        <dbReference type="ChEBI" id="CHEBI:58475"/>
        <dbReference type="ChEBI" id="CHEBI:58525"/>
        <dbReference type="EC" id="4.3.2.10"/>
    </reaction>
</comment>
<name>A0A7V1EIQ6_UNCW3</name>
<keyword evidence="7 11" id="KW-0368">Histidine biosynthesis</keyword>
<gene>
    <name evidence="11 13" type="primary">hisF</name>
    <name evidence="13" type="ORF">ENP86_10565</name>
</gene>
<protein>
    <recommendedName>
        <fullName evidence="11">Imidazole glycerol phosphate synthase subunit HisF</fullName>
        <ecNumber evidence="11">4.3.2.10</ecNumber>
    </recommendedName>
    <alternativeName>
        <fullName evidence="11">IGP synthase cyclase subunit</fullName>
    </alternativeName>
    <alternativeName>
        <fullName evidence="11">IGP synthase subunit HisF</fullName>
    </alternativeName>
    <alternativeName>
        <fullName evidence="11">ImGP synthase subunit HisF</fullName>
        <shortName evidence="11">IGPS subunit HisF</shortName>
    </alternativeName>
</protein>
<evidence type="ECO:0000256" key="6">
    <source>
        <dbReference type="ARBA" id="ARBA00022605"/>
    </source>
</evidence>
<dbReference type="EMBL" id="DSKY01000022">
    <property type="protein sequence ID" value="HDY59969.1"/>
    <property type="molecule type" value="Genomic_DNA"/>
</dbReference>
<feature type="active site" evidence="11">
    <location>
        <position position="130"/>
    </location>
</feature>
<dbReference type="InterPro" id="IPR050064">
    <property type="entry name" value="IGPS_HisA/HisF"/>
</dbReference>
<evidence type="ECO:0000256" key="1">
    <source>
        <dbReference type="ARBA" id="ARBA00004496"/>
    </source>
</evidence>
<evidence type="ECO:0000256" key="4">
    <source>
        <dbReference type="ARBA" id="ARBA00011152"/>
    </source>
</evidence>
<dbReference type="AlphaFoldDB" id="A0A7V1EIQ6"/>
<dbReference type="NCBIfam" id="TIGR00735">
    <property type="entry name" value="hisF"/>
    <property type="match status" value="1"/>
</dbReference>
<dbReference type="PANTHER" id="PTHR21235">
    <property type="entry name" value="IMIDAZOLE GLYCEROL PHOSPHATE SYNTHASE SUBUNIT HISF/H IGP SYNTHASE SUBUNIT HISF/H"/>
    <property type="match status" value="1"/>
</dbReference>
<dbReference type="GO" id="GO:0016829">
    <property type="term" value="F:lyase activity"/>
    <property type="evidence" value="ECO:0007669"/>
    <property type="project" value="UniProtKB-KW"/>
</dbReference>
<evidence type="ECO:0000256" key="7">
    <source>
        <dbReference type="ARBA" id="ARBA00023102"/>
    </source>
</evidence>
<dbReference type="InterPro" id="IPR004651">
    <property type="entry name" value="HisF"/>
</dbReference>
<evidence type="ECO:0000313" key="13">
    <source>
        <dbReference type="EMBL" id="HDY59969.1"/>
    </source>
</evidence>
<dbReference type="InterPro" id="IPR013785">
    <property type="entry name" value="Aldolase_TIM"/>
</dbReference>
<dbReference type="Gene3D" id="3.20.20.70">
    <property type="entry name" value="Aldolase class I"/>
    <property type="match status" value="1"/>
</dbReference>
<evidence type="ECO:0000256" key="8">
    <source>
        <dbReference type="ARBA" id="ARBA00023239"/>
    </source>
</evidence>
<comment type="subcellular location">
    <subcellularLocation>
        <location evidence="1 11">Cytoplasm</location>
    </subcellularLocation>
</comment>
<dbReference type="GO" id="GO:0000107">
    <property type="term" value="F:imidazoleglycerol-phosphate synthase activity"/>
    <property type="evidence" value="ECO:0007669"/>
    <property type="project" value="UniProtKB-UniRule"/>
</dbReference>
<dbReference type="FunFam" id="3.20.20.70:FF:000006">
    <property type="entry name" value="Imidazole glycerol phosphate synthase subunit HisF"/>
    <property type="match status" value="1"/>
</dbReference>
<comment type="similarity">
    <text evidence="3 11 12">Belongs to the HisA/HisF family.</text>
</comment>
<evidence type="ECO:0000256" key="9">
    <source>
        <dbReference type="ARBA" id="ARBA00025475"/>
    </source>
</evidence>